<comment type="caution">
    <text evidence="3">The sequence shown here is derived from an EMBL/GenBank/DDBJ whole genome shotgun (WGS) entry which is preliminary data.</text>
</comment>
<dbReference type="PANTHER" id="PTHR23308">
    <property type="entry name" value="NUCLEAR INHIBITOR OF PROTEIN PHOSPHATASE-1"/>
    <property type="match status" value="1"/>
</dbReference>
<sequence length="515" mass="57651">MTDKHGEPEFKVPSLPKAKPKLSDKEGALEQFPALKYQPPSNASIPNGQYSLEVIKDGSVVENHKIPQKASTYFSFGRLPVCDFPMDHASISRYHAVLQFTNNGETASLVDLESGHGSFVNKQRMQANIPYRLDIGDQIRFGMSTRIWVFCTDDEDVSAKRDSDLDQKAPDTSNKLAEATFRQHKKTNSAPAYARNPVKHLSSLLEENDYAYDPEFSMDDTGNASDEEPSHSGGASVHKGEKKCIYAARIALPFSDSNGNPLYGAARAAKRQDAERLACLDALQALDKLGYLSANDPEHARISSDIYNKDDSDKGGNDDDENDMYYDRTIKSSDERDTQNAPETFDTLVDKLARVNADISKNKQKLDSLLATSSIKSATNDEDIDELDAYMNTLAQEEYIKDQKQLSSRLDELRKHKDRLEALIKLVAPDEISSSAIFEKQSDQKKEPQAEKTESVLPPEIPTQKRRLVYGPTREDLSRNIAFKFAKLDNKDEEWQPPADQSGDGRTSLNEKYGY</sequence>
<feature type="compositionally biased region" description="Polar residues" evidence="1">
    <location>
        <begin position="504"/>
        <end position="515"/>
    </location>
</feature>
<feature type="compositionally biased region" description="Basic and acidic residues" evidence="1">
    <location>
        <begin position="440"/>
        <end position="454"/>
    </location>
</feature>
<feature type="region of interest" description="Disordered" evidence="1">
    <location>
        <begin position="489"/>
        <end position="515"/>
    </location>
</feature>
<dbReference type="Gene3D" id="2.60.200.20">
    <property type="match status" value="1"/>
</dbReference>
<dbReference type="SUPFAM" id="SSF49879">
    <property type="entry name" value="SMAD/FHA domain"/>
    <property type="match status" value="1"/>
</dbReference>
<feature type="region of interest" description="Disordered" evidence="1">
    <location>
        <begin position="215"/>
        <end position="238"/>
    </location>
</feature>
<dbReference type="Pfam" id="PF00498">
    <property type="entry name" value="FHA"/>
    <property type="match status" value="1"/>
</dbReference>
<dbReference type="PROSITE" id="PS50006">
    <property type="entry name" value="FHA_DOMAIN"/>
    <property type="match status" value="1"/>
</dbReference>
<dbReference type="InterPro" id="IPR008984">
    <property type="entry name" value="SMAD_FHA_dom_sf"/>
</dbReference>
<feature type="region of interest" description="Disordered" evidence="1">
    <location>
        <begin position="303"/>
        <end position="324"/>
    </location>
</feature>
<evidence type="ECO:0000313" key="3">
    <source>
        <dbReference type="EMBL" id="KAJ2670708.1"/>
    </source>
</evidence>
<gene>
    <name evidence="3" type="ORF">GGI25_005760</name>
</gene>
<dbReference type="InterPro" id="IPR000253">
    <property type="entry name" value="FHA_dom"/>
</dbReference>
<feature type="domain" description="FHA" evidence="2">
    <location>
        <begin position="74"/>
        <end position="125"/>
    </location>
</feature>
<feature type="compositionally biased region" description="Basic and acidic residues" evidence="1">
    <location>
        <begin position="303"/>
        <end position="317"/>
    </location>
</feature>
<feature type="compositionally biased region" description="Basic and acidic residues" evidence="1">
    <location>
        <begin position="1"/>
        <end position="10"/>
    </location>
</feature>
<evidence type="ECO:0000259" key="2">
    <source>
        <dbReference type="PROSITE" id="PS50006"/>
    </source>
</evidence>
<dbReference type="EMBL" id="JANBTW010000118">
    <property type="protein sequence ID" value="KAJ2670708.1"/>
    <property type="molecule type" value="Genomic_DNA"/>
</dbReference>
<name>A0A9W8FY41_9FUNG</name>
<dbReference type="AlphaFoldDB" id="A0A9W8FY41"/>
<evidence type="ECO:0000313" key="4">
    <source>
        <dbReference type="Proteomes" id="UP001151518"/>
    </source>
</evidence>
<evidence type="ECO:0000256" key="1">
    <source>
        <dbReference type="SAM" id="MobiDB-lite"/>
    </source>
</evidence>
<accession>A0A9W8FY41</accession>
<protein>
    <recommendedName>
        <fullName evidence="2">FHA domain-containing protein</fullName>
    </recommendedName>
</protein>
<feature type="region of interest" description="Disordered" evidence="1">
    <location>
        <begin position="1"/>
        <end position="25"/>
    </location>
</feature>
<dbReference type="SMART" id="SM00240">
    <property type="entry name" value="FHA"/>
    <property type="match status" value="1"/>
</dbReference>
<reference evidence="3" key="1">
    <citation type="submission" date="2022-07" db="EMBL/GenBank/DDBJ databases">
        <title>Phylogenomic reconstructions and comparative analyses of Kickxellomycotina fungi.</title>
        <authorList>
            <person name="Reynolds N.K."/>
            <person name="Stajich J.E."/>
            <person name="Barry K."/>
            <person name="Grigoriev I.V."/>
            <person name="Crous P."/>
            <person name="Smith M.E."/>
        </authorList>
    </citation>
    <scope>NUCLEOTIDE SEQUENCE</scope>
    <source>
        <strain evidence="3">NRRL 3115</strain>
    </source>
</reference>
<dbReference type="OrthoDB" id="444265at2759"/>
<proteinExistence type="predicted"/>
<organism evidence="3 4">
    <name type="scientific">Coemansia spiralis</name>
    <dbReference type="NCBI Taxonomy" id="417178"/>
    <lineage>
        <taxon>Eukaryota</taxon>
        <taxon>Fungi</taxon>
        <taxon>Fungi incertae sedis</taxon>
        <taxon>Zoopagomycota</taxon>
        <taxon>Kickxellomycotina</taxon>
        <taxon>Kickxellomycetes</taxon>
        <taxon>Kickxellales</taxon>
        <taxon>Kickxellaceae</taxon>
        <taxon>Coemansia</taxon>
    </lineage>
</organism>
<dbReference type="Proteomes" id="UP001151518">
    <property type="component" value="Unassembled WGS sequence"/>
</dbReference>
<dbReference type="InterPro" id="IPR050923">
    <property type="entry name" value="Cell_Proc_Reg/RNA_Proc"/>
</dbReference>
<feature type="region of interest" description="Disordered" evidence="1">
    <location>
        <begin position="437"/>
        <end position="473"/>
    </location>
</feature>